<comment type="caution">
    <text evidence="1">The sequence shown here is derived from an EMBL/GenBank/DDBJ whole genome shotgun (WGS) entry which is preliminary data.</text>
</comment>
<accession>A0AAV5JR14</accession>
<evidence type="ECO:0000313" key="2">
    <source>
        <dbReference type="Proteomes" id="UP001054252"/>
    </source>
</evidence>
<gene>
    <name evidence="1" type="ORF">SLEP1_g24716</name>
</gene>
<name>A0AAV5JR14_9ROSI</name>
<organism evidence="1 2">
    <name type="scientific">Rubroshorea leprosula</name>
    <dbReference type="NCBI Taxonomy" id="152421"/>
    <lineage>
        <taxon>Eukaryota</taxon>
        <taxon>Viridiplantae</taxon>
        <taxon>Streptophyta</taxon>
        <taxon>Embryophyta</taxon>
        <taxon>Tracheophyta</taxon>
        <taxon>Spermatophyta</taxon>
        <taxon>Magnoliopsida</taxon>
        <taxon>eudicotyledons</taxon>
        <taxon>Gunneridae</taxon>
        <taxon>Pentapetalae</taxon>
        <taxon>rosids</taxon>
        <taxon>malvids</taxon>
        <taxon>Malvales</taxon>
        <taxon>Dipterocarpaceae</taxon>
        <taxon>Rubroshorea</taxon>
    </lineage>
</organism>
<dbReference type="Proteomes" id="UP001054252">
    <property type="component" value="Unassembled WGS sequence"/>
</dbReference>
<dbReference type="EMBL" id="BPVZ01000039">
    <property type="protein sequence ID" value="GKV13732.1"/>
    <property type="molecule type" value="Genomic_DNA"/>
</dbReference>
<keyword evidence="2" id="KW-1185">Reference proteome</keyword>
<protein>
    <submittedName>
        <fullName evidence="1">Uncharacterized protein</fullName>
    </submittedName>
</protein>
<evidence type="ECO:0000313" key="1">
    <source>
        <dbReference type="EMBL" id="GKV13732.1"/>
    </source>
</evidence>
<reference evidence="1 2" key="1">
    <citation type="journal article" date="2021" name="Commun. Biol.">
        <title>The genome of Shorea leprosula (Dipterocarpaceae) highlights the ecological relevance of drought in aseasonal tropical rainforests.</title>
        <authorList>
            <person name="Ng K.K.S."/>
            <person name="Kobayashi M.J."/>
            <person name="Fawcett J.A."/>
            <person name="Hatakeyama M."/>
            <person name="Paape T."/>
            <person name="Ng C.H."/>
            <person name="Ang C.C."/>
            <person name="Tnah L.H."/>
            <person name="Lee C.T."/>
            <person name="Nishiyama T."/>
            <person name="Sese J."/>
            <person name="O'Brien M.J."/>
            <person name="Copetti D."/>
            <person name="Mohd Noor M.I."/>
            <person name="Ong R.C."/>
            <person name="Putra M."/>
            <person name="Sireger I.Z."/>
            <person name="Indrioko S."/>
            <person name="Kosugi Y."/>
            <person name="Izuno A."/>
            <person name="Isagi Y."/>
            <person name="Lee S.L."/>
            <person name="Shimizu K.K."/>
        </authorList>
    </citation>
    <scope>NUCLEOTIDE SEQUENCE [LARGE SCALE GENOMIC DNA]</scope>
    <source>
        <strain evidence="1">214</strain>
    </source>
</reference>
<proteinExistence type="predicted"/>
<dbReference type="AlphaFoldDB" id="A0AAV5JR14"/>
<sequence>MELYLALFLQKSSNGLAHAKSGCRRTTYFAESKKGGFSQRLSLSSRSTSLQMVGRTLD</sequence>